<dbReference type="InterPro" id="IPR019200">
    <property type="entry name" value="ATP_adenylylTrfase_C"/>
</dbReference>
<proteinExistence type="predicted"/>
<dbReference type="Pfam" id="PF19327">
    <property type="entry name" value="Ap4A_phos_N"/>
    <property type="match status" value="1"/>
</dbReference>
<dbReference type="AlphaFoldDB" id="A0A9W9GQJ7"/>
<accession>A0A9W9GQJ7</accession>
<name>A0A9W9GQJ7_9EURO</name>
<dbReference type="PANTHER" id="PTHR38420:SF1">
    <property type="entry name" value="PUTATIVE (AFU_ORTHOLOGUE AFUA_5G14690)-RELATED"/>
    <property type="match status" value="1"/>
</dbReference>
<dbReference type="SUPFAM" id="SSF54197">
    <property type="entry name" value="HIT-like"/>
    <property type="match status" value="1"/>
</dbReference>
<gene>
    <name evidence="3" type="ORF">N7476_000942</name>
</gene>
<reference evidence="3" key="1">
    <citation type="submission" date="2022-12" db="EMBL/GenBank/DDBJ databases">
        <authorList>
            <person name="Petersen C."/>
        </authorList>
    </citation>
    <scope>NUCLEOTIDE SEQUENCE</scope>
    <source>
        <strain evidence="3">IBT 21472</strain>
    </source>
</reference>
<dbReference type="EMBL" id="JAPZBO010000001">
    <property type="protein sequence ID" value="KAJ5331159.1"/>
    <property type="molecule type" value="Genomic_DNA"/>
</dbReference>
<feature type="domain" description="ATP adenylyltransferase C-terminal" evidence="1">
    <location>
        <begin position="195"/>
        <end position="300"/>
    </location>
</feature>
<keyword evidence="4" id="KW-1185">Reference proteome</keyword>
<dbReference type="Proteomes" id="UP001147746">
    <property type="component" value="Unassembled WGS sequence"/>
</dbReference>
<evidence type="ECO:0000259" key="2">
    <source>
        <dbReference type="Pfam" id="PF19327"/>
    </source>
</evidence>
<comment type="caution">
    <text evidence="3">The sequence shown here is derived from an EMBL/GenBank/DDBJ whole genome shotgun (WGS) entry which is preliminary data.</text>
</comment>
<evidence type="ECO:0000259" key="1">
    <source>
        <dbReference type="Pfam" id="PF09830"/>
    </source>
</evidence>
<dbReference type="InterPro" id="IPR045759">
    <property type="entry name" value="Ap4A_phos1/2_N"/>
</dbReference>
<dbReference type="InterPro" id="IPR036265">
    <property type="entry name" value="HIT-like_sf"/>
</dbReference>
<sequence length="303" mass="34362">MPLNLSYEEICTKFDRLISNGIITYQPSKPILVTDNGMIFSFHFVESLKTKPQAEDAPETTKSSVINGVASQPISFGPGSDIANDHPDVCITTVNETHYLVMNKFPVFRPMLLLLTVDSYRRQDEPLELDDLEAGWSAICGLKEEHYVFFNCGLLAGSSREHKHLQVIPAPGRHEGYDEGFKFFLDDPEQREPGFLHYVQRFEELPENRVKDGQQLLEIYQKLLQQAREALNLSTDVACPHNFVITQRWMVVIPRRAKEFHGITANSAGMMGSIAIWTEEQLNSWKEIGPMNVLRGLGLPRGE</sequence>
<protein>
    <recommendedName>
        <fullName evidence="5">Phosphorylase</fullName>
    </recommendedName>
</protein>
<dbReference type="Gene3D" id="3.30.428.70">
    <property type="match status" value="1"/>
</dbReference>
<feature type="domain" description="Ap4A phosphorylase 1/2 N-terminal" evidence="2">
    <location>
        <begin position="28"/>
        <end position="172"/>
    </location>
</feature>
<dbReference type="GO" id="GO:0005524">
    <property type="term" value="F:ATP binding"/>
    <property type="evidence" value="ECO:0007669"/>
    <property type="project" value="InterPro"/>
</dbReference>
<reference evidence="3" key="2">
    <citation type="journal article" date="2023" name="IMA Fungus">
        <title>Comparative genomic study of the Penicillium genus elucidates a diverse pangenome and 15 lateral gene transfer events.</title>
        <authorList>
            <person name="Petersen C."/>
            <person name="Sorensen T."/>
            <person name="Nielsen M.R."/>
            <person name="Sondergaard T.E."/>
            <person name="Sorensen J.L."/>
            <person name="Fitzpatrick D.A."/>
            <person name="Frisvad J.C."/>
            <person name="Nielsen K.L."/>
        </authorList>
    </citation>
    <scope>NUCLEOTIDE SEQUENCE</scope>
    <source>
        <strain evidence="3">IBT 21472</strain>
    </source>
</reference>
<dbReference type="InterPro" id="IPR009163">
    <property type="entry name" value="Ap4A_phos1/2"/>
</dbReference>
<evidence type="ECO:0000313" key="3">
    <source>
        <dbReference type="EMBL" id="KAJ5331159.1"/>
    </source>
</evidence>
<dbReference type="Pfam" id="PF09830">
    <property type="entry name" value="ATP_transf"/>
    <property type="match status" value="1"/>
</dbReference>
<dbReference type="InterPro" id="IPR043171">
    <property type="entry name" value="Ap4A_phos1/2-like"/>
</dbReference>
<organism evidence="3 4">
    <name type="scientific">Penicillium atrosanguineum</name>
    <dbReference type="NCBI Taxonomy" id="1132637"/>
    <lineage>
        <taxon>Eukaryota</taxon>
        <taxon>Fungi</taxon>
        <taxon>Dikarya</taxon>
        <taxon>Ascomycota</taxon>
        <taxon>Pezizomycotina</taxon>
        <taxon>Eurotiomycetes</taxon>
        <taxon>Eurotiomycetidae</taxon>
        <taxon>Eurotiales</taxon>
        <taxon>Aspergillaceae</taxon>
        <taxon>Penicillium</taxon>
    </lineage>
</organism>
<dbReference type="GO" id="GO:0003877">
    <property type="term" value="F:ATP:ADP adenylyltransferase activity"/>
    <property type="evidence" value="ECO:0007669"/>
    <property type="project" value="InterPro"/>
</dbReference>
<dbReference type="PANTHER" id="PTHR38420">
    <property type="entry name" value="AP-4-A PHOSPHORYLASE II"/>
    <property type="match status" value="1"/>
</dbReference>
<evidence type="ECO:0008006" key="5">
    <source>
        <dbReference type="Google" id="ProtNLM"/>
    </source>
</evidence>
<dbReference type="GO" id="GO:0009117">
    <property type="term" value="P:nucleotide metabolic process"/>
    <property type="evidence" value="ECO:0007669"/>
    <property type="project" value="InterPro"/>
</dbReference>
<dbReference type="OrthoDB" id="10267950at2759"/>
<evidence type="ECO:0000313" key="4">
    <source>
        <dbReference type="Proteomes" id="UP001147746"/>
    </source>
</evidence>